<gene>
    <name evidence="3" type="ORF">GI584_11905</name>
</gene>
<keyword evidence="4" id="KW-1185">Reference proteome</keyword>
<dbReference type="KEGG" id="grc:GI584_11905"/>
<accession>A0A5Q2TL51</accession>
<dbReference type="EMBL" id="CP045915">
    <property type="protein sequence ID" value="QGH34693.1"/>
    <property type="molecule type" value="Genomic_DNA"/>
</dbReference>
<keyword evidence="1 3" id="KW-0378">Hydrolase</keyword>
<dbReference type="RefSeq" id="WP_153791366.1">
    <property type="nucleotide sequence ID" value="NZ_CP045915.1"/>
</dbReference>
<evidence type="ECO:0000313" key="4">
    <source>
        <dbReference type="Proteomes" id="UP000339690"/>
    </source>
</evidence>
<evidence type="ECO:0000256" key="1">
    <source>
        <dbReference type="ARBA" id="ARBA00022801"/>
    </source>
</evidence>
<dbReference type="PANTHER" id="PTHR48081">
    <property type="entry name" value="AB HYDROLASE SUPERFAMILY PROTEIN C4A8.06C"/>
    <property type="match status" value="1"/>
</dbReference>
<dbReference type="Gene3D" id="3.40.50.1820">
    <property type="entry name" value="alpha/beta hydrolase"/>
    <property type="match status" value="1"/>
</dbReference>
<dbReference type="AlphaFoldDB" id="A0A5Q2TL51"/>
<dbReference type="InterPro" id="IPR029058">
    <property type="entry name" value="AB_hydrolase_fold"/>
</dbReference>
<evidence type="ECO:0000259" key="2">
    <source>
        <dbReference type="Pfam" id="PF20434"/>
    </source>
</evidence>
<dbReference type="PANTHER" id="PTHR48081:SF6">
    <property type="entry name" value="PEPTIDASE S9 PROLYL OLIGOPEPTIDASE CATALYTIC DOMAIN-CONTAINING PROTEIN"/>
    <property type="match status" value="1"/>
</dbReference>
<dbReference type="GO" id="GO:0016787">
    <property type="term" value="F:hydrolase activity"/>
    <property type="evidence" value="ECO:0007669"/>
    <property type="project" value="UniProtKB-KW"/>
</dbReference>
<dbReference type="SUPFAM" id="SSF53474">
    <property type="entry name" value="alpha/beta-Hydrolases"/>
    <property type="match status" value="1"/>
</dbReference>
<evidence type="ECO:0000313" key="3">
    <source>
        <dbReference type="EMBL" id="QGH34693.1"/>
    </source>
</evidence>
<sequence length="259" mass="29367">MKIKEKENVNWEDQFLHQDVPSITPYLIPDNQTAPIILVIPGGGYGHRAYHEGEPVANWLNQNGIHVCVLRYQVAPISEQETIEQAQQAVQLIKRKRKDWGLNDHNQVGVLGFSAGGHLAAVVSNHHIETDGYSSRPDFQILCYPVITMGEFTHEGSKANLLGENPNQPLIDQYSCEKIVHEDTPPAFIWSTANDQSVLSINSIKYAESLQRYQIPYELHIYQDGRHGLGLAEDHPNTMDWKNACLRWLNAYITESEED</sequence>
<dbReference type="Proteomes" id="UP000339690">
    <property type="component" value="Chromosome"/>
</dbReference>
<feature type="domain" description="BD-FAE-like" evidence="2">
    <location>
        <begin position="31"/>
        <end position="209"/>
    </location>
</feature>
<dbReference type="InterPro" id="IPR049492">
    <property type="entry name" value="BD-FAE-like_dom"/>
</dbReference>
<dbReference type="Pfam" id="PF20434">
    <property type="entry name" value="BD-FAE"/>
    <property type="match status" value="1"/>
</dbReference>
<proteinExistence type="predicted"/>
<protein>
    <submittedName>
        <fullName evidence="3">Alpha/beta hydrolase fold domain-containing protein</fullName>
    </submittedName>
</protein>
<dbReference type="InterPro" id="IPR050300">
    <property type="entry name" value="GDXG_lipolytic_enzyme"/>
</dbReference>
<organism evidence="3 4">
    <name type="scientific">Gracilibacillus salitolerans</name>
    <dbReference type="NCBI Taxonomy" id="2663022"/>
    <lineage>
        <taxon>Bacteria</taxon>
        <taxon>Bacillati</taxon>
        <taxon>Bacillota</taxon>
        <taxon>Bacilli</taxon>
        <taxon>Bacillales</taxon>
        <taxon>Bacillaceae</taxon>
        <taxon>Gracilibacillus</taxon>
    </lineage>
</organism>
<reference evidence="3 4" key="1">
    <citation type="submission" date="2019-11" db="EMBL/GenBank/DDBJ databases">
        <title>Gracilibacillus salitolerans sp. nov., a moderate halophile isolated from a saline soil in northwest China.</title>
        <authorList>
            <person name="Gan L."/>
        </authorList>
    </citation>
    <scope>NUCLEOTIDE SEQUENCE [LARGE SCALE GENOMIC DNA]</scope>
    <source>
        <strain evidence="3 4">SCU50</strain>
    </source>
</reference>
<name>A0A5Q2TL51_9BACI</name>